<evidence type="ECO:0000313" key="2">
    <source>
        <dbReference type="Proteomes" id="UP000824108"/>
    </source>
</evidence>
<proteinExistence type="predicted"/>
<dbReference type="EMBL" id="DXAV01000078">
    <property type="protein sequence ID" value="HIZ92308.1"/>
    <property type="molecule type" value="Genomic_DNA"/>
</dbReference>
<dbReference type="Proteomes" id="UP000824108">
    <property type="component" value="Unassembled WGS sequence"/>
</dbReference>
<comment type="caution">
    <text evidence="1">The sequence shown here is derived from an EMBL/GenBank/DDBJ whole genome shotgun (WGS) entry which is preliminary data.</text>
</comment>
<sequence>MDENVFLVKWYGPFTTSEEERLWEKEQSFKCSLYLLHGKLKYAKSREVYYCGESTRNVYKRLCDKGHHIAEIKERLNSIYVGRISNIKHPTRSQIMLVEKTITAYLAEELGEQNLLNATNFYYSSQNVYVINEWWKIDGESMWARQPINAPSHIVPDVICSHCTENKDIELYGCKKMKRL</sequence>
<accession>A0A9D2GYI1</accession>
<reference evidence="1" key="2">
    <citation type="submission" date="2021-04" db="EMBL/GenBank/DDBJ databases">
        <authorList>
            <person name="Gilroy R."/>
        </authorList>
    </citation>
    <scope>NUCLEOTIDE SEQUENCE</scope>
    <source>
        <strain evidence="1">CHK118-2852</strain>
    </source>
</reference>
<evidence type="ECO:0000313" key="1">
    <source>
        <dbReference type="EMBL" id="HIZ92308.1"/>
    </source>
</evidence>
<gene>
    <name evidence="1" type="ORF">H9807_09385</name>
</gene>
<protein>
    <submittedName>
        <fullName evidence="1">Uncharacterized protein</fullName>
    </submittedName>
</protein>
<reference evidence="1" key="1">
    <citation type="journal article" date="2021" name="PeerJ">
        <title>Extensive microbial diversity within the chicken gut microbiome revealed by metagenomics and culture.</title>
        <authorList>
            <person name="Gilroy R."/>
            <person name="Ravi A."/>
            <person name="Getino M."/>
            <person name="Pursley I."/>
            <person name="Horton D.L."/>
            <person name="Alikhan N.F."/>
            <person name="Baker D."/>
            <person name="Gharbi K."/>
            <person name="Hall N."/>
            <person name="Watson M."/>
            <person name="Adriaenssens E.M."/>
            <person name="Foster-Nyarko E."/>
            <person name="Jarju S."/>
            <person name="Secka A."/>
            <person name="Antonio M."/>
            <person name="Oren A."/>
            <person name="Chaudhuri R.R."/>
            <person name="La Ragione R."/>
            <person name="Hildebrand F."/>
            <person name="Pallen M.J."/>
        </authorList>
    </citation>
    <scope>NUCLEOTIDE SEQUENCE</scope>
    <source>
        <strain evidence="1">CHK118-2852</strain>
    </source>
</reference>
<name>A0A9D2GYI1_9BACE</name>
<dbReference type="AlphaFoldDB" id="A0A9D2GYI1"/>
<organism evidence="1 2">
    <name type="scientific">Candidatus Bacteroides merdavium</name>
    <dbReference type="NCBI Taxonomy" id="2838472"/>
    <lineage>
        <taxon>Bacteria</taxon>
        <taxon>Pseudomonadati</taxon>
        <taxon>Bacteroidota</taxon>
        <taxon>Bacteroidia</taxon>
        <taxon>Bacteroidales</taxon>
        <taxon>Bacteroidaceae</taxon>
        <taxon>Bacteroides</taxon>
    </lineage>
</organism>